<sequence>MATIDRPLVYPAVVWIDRGSETQMNLDTISDICFGTLDERTLIPINVNGAQWCSTIVCVAKKGVQIYD</sequence>
<dbReference type="EMBL" id="ANIZ01001985">
    <property type="protein sequence ID" value="ETI43419.1"/>
    <property type="molecule type" value="Genomic_DNA"/>
</dbReference>
<proteinExistence type="predicted"/>
<gene>
    <name evidence="1" type="ORF">F443_11611</name>
</gene>
<reference evidence="1 2" key="1">
    <citation type="submission" date="2013-11" db="EMBL/GenBank/DDBJ databases">
        <title>The Genome Sequence of Phytophthora parasitica P1569.</title>
        <authorList>
            <consortium name="The Broad Institute Genomics Platform"/>
            <person name="Russ C."/>
            <person name="Tyler B."/>
            <person name="Panabieres F."/>
            <person name="Shan W."/>
            <person name="Tripathy S."/>
            <person name="Grunwald N."/>
            <person name="Machado M."/>
            <person name="Johnson C.S."/>
            <person name="Arredondo F."/>
            <person name="Hong C."/>
            <person name="Coffey M."/>
            <person name="Young S.K."/>
            <person name="Zeng Q."/>
            <person name="Gargeya S."/>
            <person name="Fitzgerald M."/>
            <person name="Abouelleil A."/>
            <person name="Alvarado L."/>
            <person name="Chapman S.B."/>
            <person name="Gainer-Dewar J."/>
            <person name="Goldberg J."/>
            <person name="Griggs A."/>
            <person name="Gujja S."/>
            <person name="Hansen M."/>
            <person name="Howarth C."/>
            <person name="Imamovic A."/>
            <person name="Ireland A."/>
            <person name="Larimer J."/>
            <person name="McCowan C."/>
            <person name="Murphy C."/>
            <person name="Pearson M."/>
            <person name="Poon T.W."/>
            <person name="Priest M."/>
            <person name="Roberts A."/>
            <person name="Saif S."/>
            <person name="Shea T."/>
            <person name="Sykes S."/>
            <person name="Wortman J."/>
            <person name="Nusbaum C."/>
            <person name="Birren B."/>
        </authorList>
    </citation>
    <scope>NUCLEOTIDE SEQUENCE [LARGE SCALE GENOMIC DNA]</scope>
    <source>
        <strain evidence="1 2">P1569</strain>
    </source>
</reference>
<organism evidence="1 2">
    <name type="scientific">Phytophthora nicotianae P1569</name>
    <dbReference type="NCBI Taxonomy" id="1317065"/>
    <lineage>
        <taxon>Eukaryota</taxon>
        <taxon>Sar</taxon>
        <taxon>Stramenopiles</taxon>
        <taxon>Oomycota</taxon>
        <taxon>Peronosporomycetes</taxon>
        <taxon>Peronosporales</taxon>
        <taxon>Peronosporaceae</taxon>
        <taxon>Phytophthora</taxon>
    </lineage>
</organism>
<keyword evidence="2" id="KW-1185">Reference proteome</keyword>
<comment type="caution">
    <text evidence="1">The sequence shown here is derived from an EMBL/GenBank/DDBJ whole genome shotgun (WGS) entry which is preliminary data.</text>
</comment>
<dbReference type="AlphaFoldDB" id="V9EVZ9"/>
<accession>V9EVZ9</accession>
<name>V9EVZ9_PHYNI</name>
<dbReference type="HOGENOM" id="CLU_2799522_0_0_1"/>
<evidence type="ECO:0000313" key="2">
    <source>
        <dbReference type="Proteomes" id="UP000018721"/>
    </source>
</evidence>
<protein>
    <submittedName>
        <fullName evidence="1">Uncharacterized protein</fullName>
    </submittedName>
</protein>
<evidence type="ECO:0000313" key="1">
    <source>
        <dbReference type="EMBL" id="ETI43419.1"/>
    </source>
</evidence>
<dbReference type="Proteomes" id="UP000018721">
    <property type="component" value="Unassembled WGS sequence"/>
</dbReference>